<dbReference type="KEGG" id="bmur:ABE28_007465"/>
<dbReference type="Proteomes" id="UP000077926">
    <property type="component" value="Chromosome"/>
</dbReference>
<dbReference type="RefSeq" id="WP_064461745.1">
    <property type="nucleotide sequence ID" value="NZ_CP017080.1"/>
</dbReference>
<accession>A0A1B3XLU3</accession>
<evidence type="ECO:0008006" key="4">
    <source>
        <dbReference type="Google" id="ProtNLM"/>
    </source>
</evidence>
<reference evidence="2 3" key="1">
    <citation type="submission" date="2016-08" db="EMBL/GenBank/DDBJ databases">
        <title>Complete genome sequence of Bacillus muralis G25-68, a strain with toxicity to nematodes.</title>
        <authorList>
            <person name="Zheng Z."/>
        </authorList>
    </citation>
    <scope>NUCLEOTIDE SEQUENCE [LARGE SCALE GENOMIC DNA]</scope>
    <source>
        <strain evidence="2 3">G25-68</strain>
    </source>
</reference>
<evidence type="ECO:0000256" key="1">
    <source>
        <dbReference type="SAM" id="Phobius"/>
    </source>
</evidence>
<keyword evidence="1" id="KW-0812">Transmembrane</keyword>
<organism evidence="2 3">
    <name type="scientific">Peribacillus muralis</name>
    <dbReference type="NCBI Taxonomy" id="264697"/>
    <lineage>
        <taxon>Bacteria</taxon>
        <taxon>Bacillati</taxon>
        <taxon>Bacillota</taxon>
        <taxon>Bacilli</taxon>
        <taxon>Bacillales</taxon>
        <taxon>Bacillaceae</taxon>
        <taxon>Peribacillus</taxon>
    </lineage>
</organism>
<feature type="transmembrane region" description="Helical" evidence="1">
    <location>
        <begin position="38"/>
        <end position="58"/>
    </location>
</feature>
<dbReference type="STRING" id="264697.ABE28_007465"/>
<proteinExistence type="predicted"/>
<feature type="transmembrane region" description="Helical" evidence="1">
    <location>
        <begin position="64"/>
        <end position="85"/>
    </location>
</feature>
<dbReference type="AlphaFoldDB" id="A0A1B3XLU3"/>
<gene>
    <name evidence="2" type="ORF">ABE28_007465</name>
</gene>
<keyword evidence="3" id="KW-1185">Reference proteome</keyword>
<evidence type="ECO:0000313" key="2">
    <source>
        <dbReference type="EMBL" id="AOH54188.1"/>
    </source>
</evidence>
<feature type="transmembrane region" description="Helical" evidence="1">
    <location>
        <begin position="6"/>
        <end position="26"/>
    </location>
</feature>
<feature type="transmembrane region" description="Helical" evidence="1">
    <location>
        <begin position="105"/>
        <end position="128"/>
    </location>
</feature>
<dbReference type="OrthoDB" id="2353183at2"/>
<dbReference type="EMBL" id="CP017080">
    <property type="protein sequence ID" value="AOH54188.1"/>
    <property type="molecule type" value="Genomic_DNA"/>
</dbReference>
<dbReference type="Pfam" id="PF11877">
    <property type="entry name" value="DUF3397"/>
    <property type="match status" value="1"/>
</dbReference>
<dbReference type="InterPro" id="IPR024515">
    <property type="entry name" value="DUF3397"/>
</dbReference>
<name>A0A1B3XLU3_9BACI</name>
<protein>
    <recommendedName>
        <fullName evidence="4">DUF3397 domain-containing protein</fullName>
    </recommendedName>
</protein>
<sequence>MPNVVSNLAAIFITLPFLGYILFFVGAKQLTGSHRRSVQFAMDMSAILFVISVHYLIIAIWDKQILWVIMLIMIVNAIVVVMVHYKVKEEIIFHKVVKGFWRVNFAFFFVAYILLFSIGLITSITKIFTT</sequence>
<keyword evidence="1" id="KW-0472">Membrane</keyword>
<keyword evidence="1" id="KW-1133">Transmembrane helix</keyword>
<evidence type="ECO:0000313" key="3">
    <source>
        <dbReference type="Proteomes" id="UP000077926"/>
    </source>
</evidence>